<dbReference type="PROSITE" id="PS50262">
    <property type="entry name" value="G_PROTEIN_RECEP_F1_2"/>
    <property type="match status" value="1"/>
</dbReference>
<keyword evidence="3 8" id="KW-1133">Transmembrane helix</keyword>
<dbReference type="PANTHER" id="PTHR24238:SF75">
    <property type="entry name" value="CHOLECYSTOKININ-LIKE RECEPTOR AT 17D1-RELATED"/>
    <property type="match status" value="1"/>
</dbReference>
<evidence type="ECO:0000256" key="5">
    <source>
        <dbReference type="ARBA" id="ARBA00023136"/>
    </source>
</evidence>
<dbReference type="GO" id="GO:0005886">
    <property type="term" value="C:plasma membrane"/>
    <property type="evidence" value="ECO:0007669"/>
    <property type="project" value="TreeGrafter"/>
</dbReference>
<keyword evidence="6" id="KW-0675">Receptor</keyword>
<dbReference type="PRINTS" id="PR00237">
    <property type="entry name" value="GPCRRHODOPSN"/>
</dbReference>
<dbReference type="Proteomes" id="UP001497497">
    <property type="component" value="Unassembled WGS sequence"/>
</dbReference>
<feature type="transmembrane region" description="Helical" evidence="8">
    <location>
        <begin position="150"/>
        <end position="174"/>
    </location>
</feature>
<proteinExistence type="predicted"/>
<protein>
    <recommendedName>
        <fullName evidence="9">G-protein coupled receptors family 1 profile domain-containing protein</fullName>
    </recommendedName>
</protein>
<evidence type="ECO:0000256" key="3">
    <source>
        <dbReference type="ARBA" id="ARBA00022989"/>
    </source>
</evidence>
<keyword evidence="11" id="KW-1185">Reference proteome</keyword>
<evidence type="ECO:0000256" key="1">
    <source>
        <dbReference type="ARBA" id="ARBA00004141"/>
    </source>
</evidence>
<dbReference type="SUPFAM" id="SSF81321">
    <property type="entry name" value="Family A G protein-coupled receptor-like"/>
    <property type="match status" value="1"/>
</dbReference>
<accession>A0AAV2HEM4</accession>
<comment type="subcellular location">
    <subcellularLocation>
        <location evidence="1">Membrane</location>
        <topology evidence="1">Multi-pass membrane protein</topology>
    </subcellularLocation>
</comment>
<feature type="transmembrane region" description="Helical" evidence="8">
    <location>
        <begin position="42"/>
        <end position="64"/>
    </location>
</feature>
<sequence length="270" mass="30747">MAIWLTSVSLMIPIAVFNKDIELLNGAHACREIWPSHLWESMYTVLLDSVLLVVPLFLMAFSYARVAKELWSDVCISSGEPSSPLSESDPQRFDGKDRQNGFATPINQSPLIPRRHIARSVSSESSSGKHQLQVLRPAYNCRVLANKKRVIKMLCVVVMEYFICWTPLFLVNSWTVLDYLSARDHFTPLLKTTFLLLAYLSSCIHPITYCFMNRRFRQSFADAFRCCFRGTLKVPSFYSEASHVNGGSEKLTHAGPYAGRNIKITWKRPT</sequence>
<dbReference type="GO" id="GO:0008188">
    <property type="term" value="F:neuropeptide receptor activity"/>
    <property type="evidence" value="ECO:0007669"/>
    <property type="project" value="TreeGrafter"/>
</dbReference>
<dbReference type="AlphaFoldDB" id="A0AAV2HEM4"/>
<evidence type="ECO:0000313" key="10">
    <source>
        <dbReference type="EMBL" id="CAL1530904.1"/>
    </source>
</evidence>
<dbReference type="PANTHER" id="PTHR24238">
    <property type="entry name" value="G-PROTEIN COUPLED RECEPTOR"/>
    <property type="match status" value="1"/>
</dbReference>
<evidence type="ECO:0000256" key="7">
    <source>
        <dbReference type="ARBA" id="ARBA00023224"/>
    </source>
</evidence>
<evidence type="ECO:0000256" key="8">
    <source>
        <dbReference type="SAM" id="Phobius"/>
    </source>
</evidence>
<evidence type="ECO:0000256" key="4">
    <source>
        <dbReference type="ARBA" id="ARBA00023040"/>
    </source>
</evidence>
<dbReference type="InterPro" id="IPR000276">
    <property type="entry name" value="GPCR_Rhodpsn"/>
</dbReference>
<keyword evidence="7" id="KW-0807">Transducer</keyword>
<evidence type="ECO:0000259" key="9">
    <source>
        <dbReference type="PROSITE" id="PS50262"/>
    </source>
</evidence>
<evidence type="ECO:0000313" key="11">
    <source>
        <dbReference type="Proteomes" id="UP001497497"/>
    </source>
</evidence>
<dbReference type="EMBL" id="CAXITT010000077">
    <property type="protein sequence ID" value="CAL1530904.1"/>
    <property type="molecule type" value="Genomic_DNA"/>
</dbReference>
<evidence type="ECO:0000256" key="6">
    <source>
        <dbReference type="ARBA" id="ARBA00023170"/>
    </source>
</evidence>
<feature type="domain" description="G-protein coupled receptors family 1 profile" evidence="9">
    <location>
        <begin position="1"/>
        <end position="209"/>
    </location>
</feature>
<dbReference type="Pfam" id="PF00001">
    <property type="entry name" value="7tm_1"/>
    <property type="match status" value="1"/>
</dbReference>
<keyword evidence="2 8" id="KW-0812">Transmembrane</keyword>
<keyword evidence="5 8" id="KW-0472">Membrane</keyword>
<evidence type="ECO:0000256" key="2">
    <source>
        <dbReference type="ARBA" id="ARBA00022692"/>
    </source>
</evidence>
<organism evidence="10 11">
    <name type="scientific">Lymnaea stagnalis</name>
    <name type="common">Great pond snail</name>
    <name type="synonym">Helix stagnalis</name>
    <dbReference type="NCBI Taxonomy" id="6523"/>
    <lineage>
        <taxon>Eukaryota</taxon>
        <taxon>Metazoa</taxon>
        <taxon>Spiralia</taxon>
        <taxon>Lophotrochozoa</taxon>
        <taxon>Mollusca</taxon>
        <taxon>Gastropoda</taxon>
        <taxon>Heterobranchia</taxon>
        <taxon>Euthyneura</taxon>
        <taxon>Panpulmonata</taxon>
        <taxon>Hygrophila</taxon>
        <taxon>Lymnaeoidea</taxon>
        <taxon>Lymnaeidae</taxon>
        <taxon>Lymnaea</taxon>
    </lineage>
</organism>
<name>A0AAV2HEM4_LYMST</name>
<dbReference type="Gene3D" id="1.20.1070.10">
    <property type="entry name" value="Rhodopsin 7-helix transmembrane proteins"/>
    <property type="match status" value="1"/>
</dbReference>
<comment type="caution">
    <text evidence="10">The sequence shown here is derived from an EMBL/GenBank/DDBJ whole genome shotgun (WGS) entry which is preliminary data.</text>
</comment>
<reference evidence="10 11" key="1">
    <citation type="submission" date="2024-04" db="EMBL/GenBank/DDBJ databases">
        <authorList>
            <consortium name="Genoscope - CEA"/>
            <person name="William W."/>
        </authorList>
    </citation>
    <scope>NUCLEOTIDE SEQUENCE [LARGE SCALE GENOMIC DNA]</scope>
</reference>
<dbReference type="InterPro" id="IPR017452">
    <property type="entry name" value="GPCR_Rhodpsn_7TM"/>
</dbReference>
<gene>
    <name evidence="10" type="ORF">GSLYS_00005029001</name>
</gene>
<feature type="transmembrane region" description="Helical" evidence="8">
    <location>
        <begin position="194"/>
        <end position="212"/>
    </location>
</feature>
<keyword evidence="4" id="KW-0297">G-protein coupled receptor</keyword>